<gene>
    <name evidence="1" type="ORF">F1B92_08210</name>
</gene>
<protein>
    <submittedName>
        <fullName evidence="1">DNA alkylation repair protein</fullName>
    </submittedName>
</protein>
<dbReference type="RefSeq" id="WP_154571388.1">
    <property type="nucleotide sequence ID" value="NZ_VWSJ01000041.1"/>
</dbReference>
<dbReference type="Gene3D" id="1.25.10.90">
    <property type="match status" value="1"/>
</dbReference>
<dbReference type="InterPro" id="IPR016024">
    <property type="entry name" value="ARM-type_fold"/>
</dbReference>
<dbReference type="AlphaFoldDB" id="A0A6L5WNA1"/>
<dbReference type="PANTHER" id="PTHR34070:SF1">
    <property type="entry name" value="DNA ALKYLATION REPAIR PROTEIN"/>
    <property type="match status" value="1"/>
</dbReference>
<evidence type="ECO:0000313" key="2">
    <source>
        <dbReference type="Proteomes" id="UP000476338"/>
    </source>
</evidence>
<dbReference type="Proteomes" id="UP000476338">
    <property type="component" value="Unassembled WGS sequence"/>
</dbReference>
<comment type="caution">
    <text evidence="1">The sequence shown here is derived from an EMBL/GenBank/DDBJ whole genome shotgun (WGS) entry which is preliminary data.</text>
</comment>
<evidence type="ECO:0000313" key="1">
    <source>
        <dbReference type="EMBL" id="MSN97141.1"/>
    </source>
</evidence>
<name>A0A6L5WNA1_9BACT</name>
<accession>A0A6L5WNA1</accession>
<organism evidence="1 2">
    <name type="scientific">Campylobacter portucalensis</name>
    <dbReference type="NCBI Taxonomy" id="2608384"/>
    <lineage>
        <taxon>Bacteria</taxon>
        <taxon>Pseudomonadati</taxon>
        <taxon>Campylobacterota</taxon>
        <taxon>Epsilonproteobacteria</taxon>
        <taxon>Campylobacterales</taxon>
        <taxon>Campylobacteraceae</taxon>
        <taxon>Campylobacter</taxon>
    </lineage>
</organism>
<keyword evidence="2" id="KW-1185">Reference proteome</keyword>
<dbReference type="EMBL" id="VWSJ01000041">
    <property type="protein sequence ID" value="MSN97141.1"/>
    <property type="molecule type" value="Genomic_DNA"/>
</dbReference>
<reference evidence="1 2" key="1">
    <citation type="submission" date="2019-09" db="EMBL/GenBank/DDBJ databases">
        <authorList>
            <person name="Silva M."/>
            <person name="Pereira G."/>
            <person name="Lopes-Da-Costa L."/>
            <person name="Silva E."/>
        </authorList>
    </citation>
    <scope>NUCLEOTIDE SEQUENCE [LARGE SCALE GENOMIC DNA]</scope>
    <source>
        <strain evidence="1 2">FMV-PI01</strain>
    </source>
</reference>
<sequence>MREILEILYALKDEKYKNFNQKIIKTKDEILGVRVLDLRKIAKNLMKNDKWREFLNQKNLKIYELKVIYGVILSSCDLKLSQKLKIYDEFLKKCDNWALIDLIKFQNLSNYNKNELFKFTKKLLKNEKEFILRAGFVNLIYHFIDEKYLSFIFNIGNISQNYYDKMAHAWLISECFAVFPHQTFKFLESKSLDKFTQNKAISKCLDSFRISDEFKSKLKAFKK</sequence>
<proteinExistence type="predicted"/>
<dbReference type="PANTHER" id="PTHR34070">
    <property type="entry name" value="ARMADILLO-TYPE FOLD"/>
    <property type="match status" value="1"/>
</dbReference>
<reference evidence="1 2" key="2">
    <citation type="submission" date="2020-03" db="EMBL/GenBank/DDBJ databases">
        <title>Campylobacter portucalensis sp. nov., a new species of Campylobacter isolated from the reproductive tract of bulls.</title>
        <authorList>
            <person name="Silva M.F."/>
            <person name="Pereira G."/>
            <person name="Carneiro C."/>
            <person name="Hemphill A."/>
            <person name="Mateus L."/>
            <person name="Lopes-Da-Costa L."/>
            <person name="Silva E."/>
        </authorList>
    </citation>
    <scope>NUCLEOTIDE SEQUENCE [LARGE SCALE GENOMIC DNA]</scope>
    <source>
        <strain evidence="1 2">FMV-PI01</strain>
    </source>
</reference>
<dbReference type="CDD" id="cd06561">
    <property type="entry name" value="AlkD_like"/>
    <property type="match status" value="1"/>
</dbReference>
<dbReference type="InterPro" id="IPR014825">
    <property type="entry name" value="DNA_alkylation"/>
</dbReference>
<dbReference type="Pfam" id="PF08713">
    <property type="entry name" value="DNA_alkylation"/>
    <property type="match status" value="1"/>
</dbReference>
<dbReference type="SUPFAM" id="SSF48371">
    <property type="entry name" value="ARM repeat"/>
    <property type="match status" value="1"/>
</dbReference>